<gene>
    <name evidence="1" type="ORF">NDU88_008675</name>
</gene>
<keyword evidence="2" id="KW-1185">Reference proteome</keyword>
<dbReference type="Proteomes" id="UP001066276">
    <property type="component" value="Chromosome 7"/>
</dbReference>
<reference evidence="1" key="1">
    <citation type="journal article" date="2022" name="bioRxiv">
        <title>Sequencing and chromosome-scale assembly of the giantPleurodeles waltlgenome.</title>
        <authorList>
            <person name="Brown T."/>
            <person name="Elewa A."/>
            <person name="Iarovenko S."/>
            <person name="Subramanian E."/>
            <person name="Araus A.J."/>
            <person name="Petzold A."/>
            <person name="Susuki M."/>
            <person name="Suzuki K.-i.T."/>
            <person name="Hayashi T."/>
            <person name="Toyoda A."/>
            <person name="Oliveira C."/>
            <person name="Osipova E."/>
            <person name="Leigh N.D."/>
            <person name="Simon A."/>
            <person name="Yun M.H."/>
        </authorList>
    </citation>
    <scope>NUCLEOTIDE SEQUENCE</scope>
    <source>
        <strain evidence="1">20211129_DDA</strain>
        <tissue evidence="1">Liver</tissue>
    </source>
</reference>
<organism evidence="1 2">
    <name type="scientific">Pleurodeles waltl</name>
    <name type="common">Iberian ribbed newt</name>
    <dbReference type="NCBI Taxonomy" id="8319"/>
    <lineage>
        <taxon>Eukaryota</taxon>
        <taxon>Metazoa</taxon>
        <taxon>Chordata</taxon>
        <taxon>Craniata</taxon>
        <taxon>Vertebrata</taxon>
        <taxon>Euteleostomi</taxon>
        <taxon>Amphibia</taxon>
        <taxon>Batrachia</taxon>
        <taxon>Caudata</taxon>
        <taxon>Salamandroidea</taxon>
        <taxon>Salamandridae</taxon>
        <taxon>Pleurodelinae</taxon>
        <taxon>Pleurodeles</taxon>
    </lineage>
</organism>
<accession>A0AAV7PST7</accession>
<dbReference type="AlphaFoldDB" id="A0AAV7PST7"/>
<dbReference type="InterPro" id="IPR004244">
    <property type="entry name" value="Transposase_22"/>
</dbReference>
<comment type="caution">
    <text evidence="1">The sequence shown here is derived from an EMBL/GenBank/DDBJ whole genome shotgun (WGS) entry which is preliminary data.</text>
</comment>
<dbReference type="PANTHER" id="PTHR11505">
    <property type="entry name" value="L1 TRANSPOSABLE ELEMENT-RELATED"/>
    <property type="match status" value="1"/>
</dbReference>
<evidence type="ECO:0000313" key="2">
    <source>
        <dbReference type="Proteomes" id="UP001066276"/>
    </source>
</evidence>
<proteinExistence type="predicted"/>
<dbReference type="EMBL" id="JANPWB010000011">
    <property type="protein sequence ID" value="KAJ1130322.1"/>
    <property type="molecule type" value="Genomic_DNA"/>
</dbReference>
<sequence>MEQTLDLRMDDLEAQFRQVETLEEQQLELHLKHEELENCSQRNNIRIQGIPKGMEDPDIMSFVVNQLHIIRGDPDPSLPILDRAHRVAGSPRRRDLPPDILTRVHFFIKKKDILQASRKKPVPDGATSLPLGILDVRAPCPFWSIVSPCSTSKRARNRQTHEAKLDIIQHLKNLKASPVPSADSAAST</sequence>
<name>A0AAV7PST7_PLEWA</name>
<protein>
    <submittedName>
        <fullName evidence="1">Uncharacterized protein</fullName>
    </submittedName>
</protein>
<evidence type="ECO:0000313" key="1">
    <source>
        <dbReference type="EMBL" id="KAJ1130322.1"/>
    </source>
</evidence>
<dbReference type="Gene3D" id="3.30.70.1820">
    <property type="entry name" value="L1 transposable element, RRM domain"/>
    <property type="match status" value="1"/>
</dbReference>